<reference evidence="1" key="1">
    <citation type="journal article" date="2019" name="Sci. Rep.">
        <title>Draft genome of Tanacetum cinerariifolium, the natural source of mosquito coil.</title>
        <authorList>
            <person name="Yamashiro T."/>
            <person name="Shiraishi A."/>
            <person name="Satake H."/>
            <person name="Nakayama K."/>
        </authorList>
    </citation>
    <scope>NUCLEOTIDE SEQUENCE</scope>
</reference>
<accession>A0A699TR11</accession>
<feature type="non-terminal residue" evidence="1">
    <location>
        <position position="69"/>
    </location>
</feature>
<evidence type="ECO:0000313" key="1">
    <source>
        <dbReference type="EMBL" id="GFD11639.1"/>
    </source>
</evidence>
<proteinExistence type="predicted"/>
<gene>
    <name evidence="1" type="ORF">Tci_883608</name>
</gene>
<sequence>MAKEEIDNDVDNTLDVVKNLKLKGIAKIDDVPKRSPDAQLLLDLKEGQTLSKRKRLIQELSRGPGEGSA</sequence>
<protein>
    <submittedName>
        <fullName evidence="1">Uncharacterized protein</fullName>
    </submittedName>
</protein>
<comment type="caution">
    <text evidence="1">The sequence shown here is derived from an EMBL/GenBank/DDBJ whole genome shotgun (WGS) entry which is preliminary data.</text>
</comment>
<dbReference type="AlphaFoldDB" id="A0A699TR11"/>
<dbReference type="EMBL" id="BKCJ011260401">
    <property type="protein sequence ID" value="GFD11639.1"/>
    <property type="molecule type" value="Genomic_DNA"/>
</dbReference>
<name>A0A699TR11_TANCI</name>
<organism evidence="1">
    <name type="scientific">Tanacetum cinerariifolium</name>
    <name type="common">Dalmatian daisy</name>
    <name type="synonym">Chrysanthemum cinerariifolium</name>
    <dbReference type="NCBI Taxonomy" id="118510"/>
    <lineage>
        <taxon>Eukaryota</taxon>
        <taxon>Viridiplantae</taxon>
        <taxon>Streptophyta</taxon>
        <taxon>Embryophyta</taxon>
        <taxon>Tracheophyta</taxon>
        <taxon>Spermatophyta</taxon>
        <taxon>Magnoliopsida</taxon>
        <taxon>eudicotyledons</taxon>
        <taxon>Gunneridae</taxon>
        <taxon>Pentapetalae</taxon>
        <taxon>asterids</taxon>
        <taxon>campanulids</taxon>
        <taxon>Asterales</taxon>
        <taxon>Asteraceae</taxon>
        <taxon>Asteroideae</taxon>
        <taxon>Anthemideae</taxon>
        <taxon>Anthemidinae</taxon>
        <taxon>Tanacetum</taxon>
    </lineage>
</organism>